<dbReference type="EMBL" id="JAOYFB010000037">
    <property type="protein sequence ID" value="KAK4024139.1"/>
    <property type="molecule type" value="Genomic_DNA"/>
</dbReference>
<gene>
    <name evidence="1" type="ORF">OUZ56_009527</name>
</gene>
<sequence length="189" mass="21352">MRGKYVLTEGAVFRPAEQVIKLVIAWVDDMARAFDKAIPGNFPMEVTPNLEGPARDLAEIKARAECRRQEFRELERALKGDGTRRKRRLFEGGGQLLNWLFGSAKIPKDLESVHSRLESFAKNGLKVVHLLQEQTTLLNVTMGHLAEPESKISALMAAANQMLREQAQLRKVFNDSWTHLARELGSTRT</sequence>
<comment type="caution">
    <text evidence="1">The sequence shown here is derived from an EMBL/GenBank/DDBJ whole genome shotgun (WGS) entry which is preliminary data.</text>
</comment>
<evidence type="ECO:0000313" key="2">
    <source>
        <dbReference type="Proteomes" id="UP001234178"/>
    </source>
</evidence>
<reference evidence="1 2" key="1">
    <citation type="journal article" date="2023" name="Nucleic Acids Res.">
        <title>The hologenome of Daphnia magna reveals possible DNA methylation and microbiome-mediated evolution of the host genome.</title>
        <authorList>
            <person name="Chaturvedi A."/>
            <person name="Li X."/>
            <person name="Dhandapani V."/>
            <person name="Marshall H."/>
            <person name="Kissane S."/>
            <person name="Cuenca-Cambronero M."/>
            <person name="Asole G."/>
            <person name="Calvet F."/>
            <person name="Ruiz-Romero M."/>
            <person name="Marangio P."/>
            <person name="Guigo R."/>
            <person name="Rago D."/>
            <person name="Mirbahai L."/>
            <person name="Eastwood N."/>
            <person name="Colbourne J.K."/>
            <person name="Zhou J."/>
            <person name="Mallon E."/>
            <person name="Orsini L."/>
        </authorList>
    </citation>
    <scope>NUCLEOTIDE SEQUENCE [LARGE SCALE GENOMIC DNA]</scope>
    <source>
        <strain evidence="1">LRV0_1</strain>
    </source>
</reference>
<name>A0ABR0AG95_9CRUS</name>
<keyword evidence="2" id="KW-1185">Reference proteome</keyword>
<proteinExistence type="predicted"/>
<protein>
    <submittedName>
        <fullName evidence="1">Uncharacterized protein</fullName>
    </submittedName>
</protein>
<accession>A0ABR0AG95</accession>
<organism evidence="1 2">
    <name type="scientific">Daphnia magna</name>
    <dbReference type="NCBI Taxonomy" id="35525"/>
    <lineage>
        <taxon>Eukaryota</taxon>
        <taxon>Metazoa</taxon>
        <taxon>Ecdysozoa</taxon>
        <taxon>Arthropoda</taxon>
        <taxon>Crustacea</taxon>
        <taxon>Branchiopoda</taxon>
        <taxon>Diplostraca</taxon>
        <taxon>Cladocera</taxon>
        <taxon>Anomopoda</taxon>
        <taxon>Daphniidae</taxon>
        <taxon>Daphnia</taxon>
    </lineage>
</organism>
<evidence type="ECO:0000313" key="1">
    <source>
        <dbReference type="EMBL" id="KAK4024139.1"/>
    </source>
</evidence>
<dbReference type="Proteomes" id="UP001234178">
    <property type="component" value="Unassembled WGS sequence"/>
</dbReference>